<dbReference type="InterPro" id="IPR050953">
    <property type="entry name" value="N4_N6_ade-DNA_methylase"/>
</dbReference>
<dbReference type="InterPro" id="IPR036515">
    <property type="entry name" value="Transposase_17_sf"/>
</dbReference>
<keyword evidence="6" id="KW-0238">DNA-binding</keyword>
<comment type="caution">
    <text evidence="9">The sequence shown here is derived from an EMBL/GenBank/DDBJ whole genome shotgun (WGS) entry which is preliminary data.</text>
</comment>
<keyword evidence="3" id="KW-0808">Transferase</keyword>
<dbReference type="GO" id="GO:0006313">
    <property type="term" value="P:DNA transposition"/>
    <property type="evidence" value="ECO:0007669"/>
    <property type="project" value="InterPro"/>
</dbReference>
<dbReference type="Gene3D" id="3.30.70.1290">
    <property type="entry name" value="Transposase IS200-like"/>
    <property type="match status" value="1"/>
</dbReference>
<organism evidence="9 10">
    <name type="scientific">Candidatus Jettenia caeni</name>
    <dbReference type="NCBI Taxonomy" id="247490"/>
    <lineage>
        <taxon>Bacteria</taxon>
        <taxon>Pseudomonadati</taxon>
        <taxon>Planctomycetota</taxon>
        <taxon>Candidatus Brocadiia</taxon>
        <taxon>Candidatus Brocadiales</taxon>
        <taxon>Candidatus Brocadiaceae</taxon>
        <taxon>Candidatus Jettenia</taxon>
    </lineage>
</organism>
<dbReference type="InterPro" id="IPR002052">
    <property type="entry name" value="DNA_methylase_N6_adenine_CS"/>
</dbReference>
<keyword evidence="5" id="KW-0680">Restriction system</keyword>
<dbReference type="SUPFAM" id="SSF143422">
    <property type="entry name" value="Transposase IS200-like"/>
    <property type="match status" value="1"/>
</dbReference>
<dbReference type="GO" id="GO:0009007">
    <property type="term" value="F:site-specific DNA-methyltransferase (adenine-specific) activity"/>
    <property type="evidence" value="ECO:0007669"/>
    <property type="project" value="UniProtKB-EC"/>
</dbReference>
<evidence type="ECO:0000313" key="9">
    <source>
        <dbReference type="EMBL" id="GAB61844.1"/>
    </source>
</evidence>
<evidence type="ECO:0000256" key="6">
    <source>
        <dbReference type="ARBA" id="ARBA00023125"/>
    </source>
</evidence>
<evidence type="ECO:0000256" key="3">
    <source>
        <dbReference type="ARBA" id="ARBA00022679"/>
    </source>
</evidence>
<dbReference type="PANTHER" id="PTHR33841:SF1">
    <property type="entry name" value="DNA METHYLTRANSFERASE A"/>
    <property type="match status" value="1"/>
</dbReference>
<keyword evidence="4" id="KW-0949">S-adenosyl-L-methionine</keyword>
<dbReference type="EC" id="2.1.1.72" evidence="1"/>
<evidence type="ECO:0000256" key="1">
    <source>
        <dbReference type="ARBA" id="ARBA00011900"/>
    </source>
</evidence>
<keyword evidence="10" id="KW-1185">Reference proteome</keyword>
<dbReference type="STRING" id="247490.KSU1_C0248"/>
<dbReference type="Proteomes" id="UP000002985">
    <property type="component" value="Unassembled WGS sequence"/>
</dbReference>
<comment type="catalytic activity">
    <reaction evidence="7">
        <text>a 2'-deoxyadenosine in DNA + S-adenosyl-L-methionine = an N(6)-methyl-2'-deoxyadenosine in DNA + S-adenosyl-L-homocysteine + H(+)</text>
        <dbReference type="Rhea" id="RHEA:15197"/>
        <dbReference type="Rhea" id="RHEA-COMP:12418"/>
        <dbReference type="Rhea" id="RHEA-COMP:12419"/>
        <dbReference type="ChEBI" id="CHEBI:15378"/>
        <dbReference type="ChEBI" id="CHEBI:57856"/>
        <dbReference type="ChEBI" id="CHEBI:59789"/>
        <dbReference type="ChEBI" id="CHEBI:90615"/>
        <dbReference type="ChEBI" id="CHEBI:90616"/>
        <dbReference type="EC" id="2.1.1.72"/>
    </reaction>
</comment>
<evidence type="ECO:0000256" key="5">
    <source>
        <dbReference type="ARBA" id="ARBA00022747"/>
    </source>
</evidence>
<keyword evidence="2" id="KW-0489">Methyltransferase</keyword>
<evidence type="ECO:0000256" key="4">
    <source>
        <dbReference type="ARBA" id="ARBA00022691"/>
    </source>
</evidence>
<dbReference type="SUPFAM" id="SSF53335">
    <property type="entry name" value="S-adenosyl-L-methionine-dependent methyltransferases"/>
    <property type="match status" value="1"/>
</dbReference>
<dbReference type="EMBL" id="BAFH01000003">
    <property type="protein sequence ID" value="GAB61844.1"/>
    <property type="molecule type" value="Genomic_DNA"/>
</dbReference>
<dbReference type="GO" id="GO:0004803">
    <property type="term" value="F:transposase activity"/>
    <property type="evidence" value="ECO:0007669"/>
    <property type="project" value="InterPro"/>
</dbReference>
<dbReference type="eggNOG" id="COG0827">
    <property type="taxonomic scope" value="Bacteria"/>
</dbReference>
<dbReference type="PROSITE" id="PS00092">
    <property type="entry name" value="N6_MTASE"/>
    <property type="match status" value="1"/>
</dbReference>
<feature type="domain" description="Transposase IS200-like" evidence="8">
    <location>
        <begin position="561"/>
        <end position="728"/>
    </location>
</feature>
<dbReference type="GO" id="GO:0032259">
    <property type="term" value="P:methylation"/>
    <property type="evidence" value="ECO:0007669"/>
    <property type="project" value="UniProtKB-KW"/>
</dbReference>
<dbReference type="InterPro" id="IPR011639">
    <property type="entry name" value="MethylTrfase_TaqI-like_dom"/>
</dbReference>
<dbReference type="PANTHER" id="PTHR33841">
    <property type="entry name" value="DNA METHYLTRANSFERASE YEEA-RELATED"/>
    <property type="match status" value="1"/>
</dbReference>
<proteinExistence type="predicted"/>
<reference evidence="9 10" key="1">
    <citation type="journal article" date="2012" name="FEBS Lett.">
        <title>Anammox organism KSU-1 expresses a NirK-type copper-containing nitrite reductase instead of a NirS-type with cytochrome cd1.</title>
        <authorList>
            <person name="Hira D."/>
            <person name="Toh H."/>
            <person name="Migita C.T."/>
            <person name="Okubo H."/>
            <person name="Nishiyama T."/>
            <person name="Hattori M."/>
            <person name="Furukawa K."/>
            <person name="Fujii T."/>
        </authorList>
    </citation>
    <scope>NUCLEOTIDE SEQUENCE [LARGE SCALE GENOMIC DNA]</scope>
</reference>
<dbReference type="Pfam" id="PF12950">
    <property type="entry name" value="TaqI_C"/>
    <property type="match status" value="1"/>
</dbReference>
<accession>I3IJE9</accession>
<gene>
    <name evidence="9" type="ORF">KSU1_C0248</name>
</gene>
<dbReference type="OrthoDB" id="249114at2"/>
<name>I3IJE9_9BACT</name>
<dbReference type="InterPro" id="IPR002686">
    <property type="entry name" value="Transposase_17"/>
</dbReference>
<protein>
    <recommendedName>
        <fullName evidence="1">site-specific DNA-methyltransferase (adenine-specific)</fullName>
        <ecNumber evidence="1">2.1.1.72</ecNumber>
    </recommendedName>
</protein>
<dbReference type="InterPro" id="IPR029063">
    <property type="entry name" value="SAM-dependent_MTases_sf"/>
</dbReference>
<dbReference type="eggNOG" id="COG1002">
    <property type="taxonomic scope" value="Bacteria"/>
</dbReference>
<dbReference type="Pfam" id="PF07669">
    <property type="entry name" value="Eco57I"/>
    <property type="match status" value="1"/>
</dbReference>
<evidence type="ECO:0000256" key="7">
    <source>
        <dbReference type="ARBA" id="ARBA00047942"/>
    </source>
</evidence>
<dbReference type="GO" id="GO:0003677">
    <property type="term" value="F:DNA binding"/>
    <property type="evidence" value="ECO:0007669"/>
    <property type="project" value="UniProtKB-KW"/>
</dbReference>
<evidence type="ECO:0000256" key="2">
    <source>
        <dbReference type="ARBA" id="ARBA00022603"/>
    </source>
</evidence>
<dbReference type="eggNOG" id="COG1943">
    <property type="taxonomic scope" value="Bacteria"/>
</dbReference>
<dbReference type="SMART" id="SM01321">
    <property type="entry name" value="Y1_Tnp"/>
    <property type="match status" value="1"/>
</dbReference>
<dbReference type="InterPro" id="IPR025931">
    <property type="entry name" value="TaqI_C"/>
</dbReference>
<sequence>MSKDLRQKIKEAIQQFDNGNLSENALNLFQVLGYITERQAPLGKPTYATFKDSFIDDQSRFDENKALVKEWKYVDLLFQLSKEEMSRQLSLFDTRQVDRTVIETYLFFTIELAKEHYSRTELSHITREVNRLFPMPVMILFKHGFLLTLSVINRRLHKRDDNKDVLEKVTLIKDVRISPAGGGVHRTGVENVSGTHRAHIEILFDLSFDELKNKHGFTNFVELHEAWQKTLDTSELNKRFFRELANWYFWAMDYVEFPDDVEKKKDIRNATNLIRLITRVVFIWFIKEKDLVPEILFNKNQLSTILNNFNKNERSDTYYKAILQNLFFGTLNQNMGERAFAKEGSFPENKNEYGVKNLFRYADKFSIKEKEAIKVFSDTPFLNGGLFDCLDKPNDEGKIVYADGFSRNSKKQAKVPDFLFFNDELEVDLNEIYGTKNKKYKVKGLINLLNSYKFTVAENTPIEEEIALDPELLGKVFENLLASYNPETQTTARKQTGSFYTPREIVNYMVDESLIAYLSTASIPPDSTASIPAGGNDYNYPFFNPYDEIKIHQGNLPHWQQEDVFYFVTFRLADSIPKEKVEQLRQDRETWLKNHPKNKEGKYSTEELKEYYRLFSKRVEEWLDKGAGGCILREEKYARIIADALLCFNNQRYILDKWVVMPNHVHVLVKPLKNYNLTDILHSWKSYTANQINKYAGGKGQLWMHESYEHIVRNREAFEAIRNYIRQNPAKAGITLPDCAKSWTESTANIPVGGGILADSCSLVRIVRSKDAPDTLKARLRKLLSYSDERLDFTEGETKLIISAIDNCKILDPACGSGAFPMGILHKLVHILHKLDPRNELWKQRQVGKALQIDDPNIREHAIQDIEEAFENNELDYGRKLYLIENCIYGVDIQPIAVQIAKLRFFISLIIDEKKQPGKENLGIRSLPNLETKFVAANTLIALDKPQGQLSFRNPEIERLERELKEMRHGYFNAKTRKEKLQCQKQDKKLRQDIAGLLVNDGWNNTTARQVVAFDLYDQNASADFFDPEWMFGLKEGFNVVIGNPPYVQIQNFSGMQQQQKDWEKQKYETYTKTGDVYCLFYERGYRLLKDGGVLTFITSNKWMRANYGRVMRKFFTGNGTISQLIDFGDSPIFENATTYTNILVWKKDKQEVKTRAWDLSKAYASNVSLDDLLVQQGECEPLFNENSFVVVKGEQTAIKKRIEEIGVPLKDWNISIYRGILTGLNEAFIIDGKKKDELIAKDPKSAEIIKPILRGRDIKRYKAEFADLWLINTHNGYTDKNGHRIPRVDVKKDYPALWEYLSRINKIMEGQVEKRYDHGDHWSNLRNCAYLNEIEKEKIFYAEIVFDSAFHYDTNLFYPEATTFIVTGERLKYLTALLNSKLLTYAFRTFYAGGDLRGNTFRYKKVFVELLPVPKLSPESQLPFEILVDCILFCKERNLEQESGLFESVIDGMVYELYFPEEIKTANGEMLKHIAKLPEFKNDWSNEKKLAVIKKVYKELSDPKHPISVAMFKMDTIKEIRIIEGKQ</sequence>
<evidence type="ECO:0000313" key="10">
    <source>
        <dbReference type="Proteomes" id="UP000002985"/>
    </source>
</evidence>
<dbReference type="GO" id="GO:0009307">
    <property type="term" value="P:DNA restriction-modification system"/>
    <property type="evidence" value="ECO:0007669"/>
    <property type="project" value="UniProtKB-KW"/>
</dbReference>
<dbReference type="Pfam" id="PF01797">
    <property type="entry name" value="Y1_Tnp"/>
    <property type="match status" value="1"/>
</dbReference>
<dbReference type="Gene3D" id="3.40.50.150">
    <property type="entry name" value="Vaccinia Virus protein VP39"/>
    <property type="match status" value="2"/>
</dbReference>
<evidence type="ECO:0000259" key="8">
    <source>
        <dbReference type="SMART" id="SM01321"/>
    </source>
</evidence>